<dbReference type="Proteomes" id="UP000076532">
    <property type="component" value="Unassembled WGS sequence"/>
</dbReference>
<gene>
    <name evidence="1" type="ORF">FIBSPDRAFT_905213</name>
</gene>
<protein>
    <submittedName>
        <fullName evidence="1">Uncharacterized protein</fullName>
    </submittedName>
</protein>
<dbReference type="AlphaFoldDB" id="A0A167TQJ8"/>
<proteinExistence type="predicted"/>
<dbReference type="EMBL" id="KV418143">
    <property type="protein sequence ID" value="KZP03180.1"/>
    <property type="molecule type" value="Genomic_DNA"/>
</dbReference>
<sequence length="480" mass="53304">MAAVPCHNCGALPLSALPTDYEHIFGDSDFTMPAEDDEAHGVALQLPVDTSNFEAAERDAHERLRLQFPAGWSRLPEMDFDMALADNLADWNNPATLADSTTVDPRLLESSVGDYPELEDSTLLDIGQPLEIPLPDSALAATLADELDNLTLRDINPLLEFPLPDLTLGVTLADGIIVYPTIIAIPADYPELVTLHAIPQVIGLPLDNPLLDVTFPAFDPLAEFQDTIRLPQFMLSREDQQQSLTPQRPSACRKKELTLSLAAKREAMALVGGTIYREPARRRAQPKNDKANKRWSDYCRMKYLLPDAGAPPSIDRYGRPHIIPQWTGYSDNHEFLEALEVRISKVPETSNISPEDIRRAAASYLHTMKKNYKLQDRAEVVTKGEEFQLDENLVLRLAHIIPTHSEAENNVTSLRAFELGPVVAEPYTEHRECIGGSFVGFGYLVGDHIGAEKAMAVEELRRRDGGTATSISPTRQMSYF</sequence>
<evidence type="ECO:0000313" key="2">
    <source>
        <dbReference type="Proteomes" id="UP000076532"/>
    </source>
</evidence>
<name>A0A167TQJ8_9AGAM</name>
<evidence type="ECO:0000313" key="1">
    <source>
        <dbReference type="EMBL" id="KZP03180.1"/>
    </source>
</evidence>
<accession>A0A167TQJ8</accession>
<organism evidence="1 2">
    <name type="scientific">Athelia psychrophila</name>
    <dbReference type="NCBI Taxonomy" id="1759441"/>
    <lineage>
        <taxon>Eukaryota</taxon>
        <taxon>Fungi</taxon>
        <taxon>Dikarya</taxon>
        <taxon>Basidiomycota</taxon>
        <taxon>Agaricomycotina</taxon>
        <taxon>Agaricomycetes</taxon>
        <taxon>Agaricomycetidae</taxon>
        <taxon>Atheliales</taxon>
        <taxon>Atheliaceae</taxon>
        <taxon>Athelia</taxon>
    </lineage>
</organism>
<keyword evidence="2" id="KW-1185">Reference proteome</keyword>
<reference evidence="1 2" key="1">
    <citation type="journal article" date="2016" name="Mol. Biol. Evol.">
        <title>Comparative Genomics of Early-Diverging Mushroom-Forming Fungi Provides Insights into the Origins of Lignocellulose Decay Capabilities.</title>
        <authorList>
            <person name="Nagy L.G."/>
            <person name="Riley R."/>
            <person name="Tritt A."/>
            <person name="Adam C."/>
            <person name="Daum C."/>
            <person name="Floudas D."/>
            <person name="Sun H."/>
            <person name="Yadav J.S."/>
            <person name="Pangilinan J."/>
            <person name="Larsson K.H."/>
            <person name="Matsuura K."/>
            <person name="Barry K."/>
            <person name="Labutti K."/>
            <person name="Kuo R."/>
            <person name="Ohm R.A."/>
            <person name="Bhattacharya S.S."/>
            <person name="Shirouzu T."/>
            <person name="Yoshinaga Y."/>
            <person name="Martin F.M."/>
            <person name="Grigoriev I.V."/>
            <person name="Hibbett D.S."/>
        </authorList>
    </citation>
    <scope>NUCLEOTIDE SEQUENCE [LARGE SCALE GENOMIC DNA]</scope>
    <source>
        <strain evidence="1 2">CBS 109695</strain>
    </source>
</reference>